<dbReference type="GO" id="GO:0043332">
    <property type="term" value="C:mating projection tip"/>
    <property type="evidence" value="ECO:0007669"/>
    <property type="project" value="TreeGrafter"/>
</dbReference>
<feature type="domain" description="DH" evidence="3">
    <location>
        <begin position="177"/>
        <end position="351"/>
    </location>
</feature>
<dbReference type="InterPro" id="IPR000270">
    <property type="entry name" value="PB1_dom"/>
</dbReference>
<dbReference type="Pfam" id="PF00621">
    <property type="entry name" value="RhoGEF"/>
    <property type="match status" value="1"/>
</dbReference>
<dbReference type="SMART" id="SM00325">
    <property type="entry name" value="RhoGEF"/>
    <property type="match status" value="1"/>
</dbReference>
<comment type="caution">
    <text evidence="5">The sequence shown here is derived from an EMBL/GenBank/DDBJ whole genome shotgun (WGS) entry which is preliminary data.</text>
</comment>
<feature type="compositionally biased region" description="Polar residues" evidence="1">
    <location>
        <begin position="719"/>
        <end position="733"/>
    </location>
</feature>
<feature type="region of interest" description="Disordered" evidence="1">
    <location>
        <begin position="686"/>
        <end position="745"/>
    </location>
</feature>
<dbReference type="InterPro" id="IPR053026">
    <property type="entry name" value="CDC42_GEF"/>
</dbReference>
<dbReference type="GO" id="GO:0031106">
    <property type="term" value="P:septin ring organization"/>
    <property type="evidence" value="ECO:0007669"/>
    <property type="project" value="TreeGrafter"/>
</dbReference>
<dbReference type="SUPFAM" id="SSF50729">
    <property type="entry name" value="PH domain-like"/>
    <property type="match status" value="1"/>
</dbReference>
<feature type="compositionally biased region" description="Polar residues" evidence="1">
    <location>
        <begin position="522"/>
        <end position="534"/>
    </location>
</feature>
<dbReference type="AlphaFoldDB" id="A0A8H7PQ41"/>
<dbReference type="GO" id="GO:0000935">
    <property type="term" value="C:division septum"/>
    <property type="evidence" value="ECO:0007669"/>
    <property type="project" value="TreeGrafter"/>
</dbReference>
<dbReference type="SUPFAM" id="SSF54277">
    <property type="entry name" value="CAD &amp; PB1 domains"/>
    <property type="match status" value="1"/>
</dbReference>
<dbReference type="Gene3D" id="1.20.900.10">
    <property type="entry name" value="Dbl homology (DH) domain"/>
    <property type="match status" value="1"/>
</dbReference>
<accession>A0A8H7PQ41</accession>
<dbReference type="SMART" id="SM00233">
    <property type="entry name" value="PH"/>
    <property type="match status" value="1"/>
</dbReference>
<dbReference type="SUPFAM" id="SSF47576">
    <property type="entry name" value="Calponin-homology domain, CH-domain"/>
    <property type="match status" value="1"/>
</dbReference>
<dbReference type="InterPro" id="IPR033511">
    <property type="entry name" value="Cdc24/Scd1_PH_dom"/>
</dbReference>
<evidence type="ECO:0000259" key="3">
    <source>
        <dbReference type="PROSITE" id="PS50010"/>
    </source>
</evidence>
<keyword evidence="6" id="KW-1185">Reference proteome</keyword>
<feature type="domain" description="PB1" evidence="4">
    <location>
        <begin position="770"/>
        <end position="856"/>
    </location>
</feature>
<dbReference type="InterPro" id="IPR010481">
    <property type="entry name" value="Cdc24/Scd1_N"/>
</dbReference>
<dbReference type="SMART" id="SM00666">
    <property type="entry name" value="PB1"/>
    <property type="match status" value="1"/>
</dbReference>
<dbReference type="InterPro" id="IPR035899">
    <property type="entry name" value="DBL_dom_sf"/>
</dbReference>
<dbReference type="GO" id="GO:0005737">
    <property type="term" value="C:cytoplasm"/>
    <property type="evidence" value="ECO:0007669"/>
    <property type="project" value="TreeGrafter"/>
</dbReference>
<dbReference type="InterPro" id="IPR011993">
    <property type="entry name" value="PH-like_dom_sf"/>
</dbReference>
<evidence type="ECO:0000256" key="1">
    <source>
        <dbReference type="SAM" id="MobiDB-lite"/>
    </source>
</evidence>
<feature type="region of interest" description="Disordered" evidence="1">
    <location>
        <begin position="609"/>
        <end position="663"/>
    </location>
</feature>
<dbReference type="Pfam" id="PF00564">
    <property type="entry name" value="PB1"/>
    <property type="match status" value="1"/>
</dbReference>
<dbReference type="GO" id="GO:0005634">
    <property type="term" value="C:nucleus"/>
    <property type="evidence" value="ECO:0007669"/>
    <property type="project" value="TreeGrafter"/>
</dbReference>
<organism evidence="5 6">
    <name type="scientific">Mortierella isabellina</name>
    <name type="common">Filamentous fungus</name>
    <name type="synonym">Umbelopsis isabellina</name>
    <dbReference type="NCBI Taxonomy" id="91625"/>
    <lineage>
        <taxon>Eukaryota</taxon>
        <taxon>Fungi</taxon>
        <taxon>Fungi incertae sedis</taxon>
        <taxon>Mucoromycota</taxon>
        <taxon>Mucoromycotina</taxon>
        <taxon>Umbelopsidomycetes</taxon>
        <taxon>Umbelopsidales</taxon>
        <taxon>Umbelopsidaceae</taxon>
        <taxon>Umbelopsis</taxon>
    </lineage>
</organism>
<dbReference type="CDD" id="cd13246">
    <property type="entry name" value="PH_Scd1"/>
    <property type="match status" value="1"/>
</dbReference>
<gene>
    <name evidence="5" type="ORF">INT43_002997</name>
</gene>
<dbReference type="Pfam" id="PF15411">
    <property type="entry name" value="PH_10"/>
    <property type="match status" value="1"/>
</dbReference>
<sequence length="856" mass="96391">MAQQIDLPTPATIHSNKSVSLYHTCLTVLDKLACIPGFDYYEIQDVSTPTSLTVPSSTATVDPVSKLWNICRKGSSLCFLFNTLRPHTPVKVNEDASLTSANACKANVYHFIVGCQKELHFSDDDLFTICDLTQDDTNGFVKVVHTVSKILDMMQAEKIIKVPSLKRVSDPGAPKDIRAKIVNELVETERKFVQDMEALQDYMREIQTQKILPPDTIHYLFSNLNALVDFQRKFLIKIEEIAEQSPATQRFGQLFIQMETVSSVYDVFCANYPMALDLVIQETPKLQKLVDIANPTYELQSLLIKPVQRLCKYPLLMQKLIEETNVNWPYYEETKEGYEAISRAASRVNEVSRRIENQKCLEVLKQRVDDWRGLSVDQFGKLLLDGKFIMSSNDAEKELLVYLFDKILIICKEMKEGAKSRLPKTNSIGINKKKRRASLLLKGKIFVSFIIKVVNTSGDGVYSLKIYWQNNDVESFSLKCRNEEDLQRWESTLNNLLGETNKRQTAESEFDIKQYSTNWQQLSANGNPINTVPGSNDEDDEPGIDENDDEEDYDCDGDENTDRQYRARSGSVNNEAEHAKYYASKHRATGGLAGVPGAVPMRHYNTIPGMTLPPLPRSNYSSSSASTPTSQTDYNRYPASPPPSMPSSPTSSARASSGSNSTINVWQRRGVDIQLTDTVAKFMIGDEIPTPTDEHRSYATIPIGRTQSQTPTGVKKSSPYGSIQSIQMRSRSKSSPDVHKSRNSWGQMKDHDVYGLPFVRPLPFNGDVTSNQVKIKLNYPDGIYVIRVESQIKYTDLLNRVARKIGSHRLSTSAESLRLKYQDEEGDYITINSDEDVQMGIEGRGTGNTVNLFVSC</sequence>
<dbReference type="Gene3D" id="1.10.418.10">
    <property type="entry name" value="Calponin-like domain"/>
    <property type="match status" value="1"/>
</dbReference>
<dbReference type="PANTHER" id="PTHR47339:SF1">
    <property type="entry name" value="CELL DIVISION CONTROL PROTEIN 24"/>
    <property type="match status" value="1"/>
</dbReference>
<evidence type="ECO:0000313" key="6">
    <source>
        <dbReference type="Proteomes" id="UP000654370"/>
    </source>
</evidence>
<dbReference type="Proteomes" id="UP000654370">
    <property type="component" value="Unassembled WGS sequence"/>
</dbReference>
<dbReference type="GO" id="GO:0030010">
    <property type="term" value="P:establishment of cell polarity"/>
    <property type="evidence" value="ECO:0007669"/>
    <property type="project" value="TreeGrafter"/>
</dbReference>
<evidence type="ECO:0000259" key="4">
    <source>
        <dbReference type="PROSITE" id="PS51745"/>
    </source>
</evidence>
<feature type="compositionally biased region" description="Low complexity" evidence="1">
    <location>
        <begin position="617"/>
        <end position="632"/>
    </location>
</feature>
<dbReference type="InterPro" id="IPR001849">
    <property type="entry name" value="PH_domain"/>
</dbReference>
<feature type="compositionally biased region" description="Acidic residues" evidence="1">
    <location>
        <begin position="536"/>
        <end position="559"/>
    </location>
</feature>
<dbReference type="CDD" id="cd05992">
    <property type="entry name" value="PB1"/>
    <property type="match status" value="1"/>
</dbReference>
<dbReference type="OrthoDB" id="1594986at2759"/>
<name>A0A8H7PQ41_MORIS</name>
<dbReference type="PANTHER" id="PTHR47339">
    <property type="entry name" value="CELL DIVISION CONTROL PROTEIN 24"/>
    <property type="match status" value="1"/>
</dbReference>
<reference evidence="5" key="1">
    <citation type="submission" date="2020-12" db="EMBL/GenBank/DDBJ databases">
        <title>Metabolic potential, ecology and presence of endohyphal bacteria is reflected in genomic diversity of Mucoromycotina.</title>
        <authorList>
            <person name="Muszewska A."/>
            <person name="Okrasinska A."/>
            <person name="Steczkiewicz K."/>
            <person name="Drgas O."/>
            <person name="Orlowska M."/>
            <person name="Perlinska-Lenart U."/>
            <person name="Aleksandrzak-Piekarczyk T."/>
            <person name="Szatraj K."/>
            <person name="Zielenkiewicz U."/>
            <person name="Pilsyk S."/>
            <person name="Malc E."/>
            <person name="Mieczkowski P."/>
            <person name="Kruszewska J.S."/>
            <person name="Biernat P."/>
            <person name="Pawlowska J."/>
        </authorList>
    </citation>
    <scope>NUCLEOTIDE SEQUENCE</scope>
    <source>
        <strain evidence="5">WA0000067209</strain>
    </source>
</reference>
<dbReference type="GO" id="GO:0005085">
    <property type="term" value="F:guanyl-nucleotide exchange factor activity"/>
    <property type="evidence" value="ECO:0007669"/>
    <property type="project" value="InterPro"/>
</dbReference>
<proteinExistence type="predicted"/>
<dbReference type="InterPro" id="IPR036872">
    <property type="entry name" value="CH_dom_sf"/>
</dbReference>
<dbReference type="Gene3D" id="3.10.20.90">
    <property type="entry name" value="Phosphatidylinositol 3-kinase Catalytic Subunit, Chain A, domain 1"/>
    <property type="match status" value="1"/>
</dbReference>
<dbReference type="Pfam" id="PF06395">
    <property type="entry name" value="CDC24"/>
    <property type="match status" value="1"/>
</dbReference>
<dbReference type="Gene3D" id="2.30.29.30">
    <property type="entry name" value="Pleckstrin-homology domain (PH domain)/Phosphotyrosine-binding domain (PTB)"/>
    <property type="match status" value="1"/>
</dbReference>
<dbReference type="CDD" id="cd00160">
    <property type="entry name" value="RhoGEF"/>
    <property type="match status" value="1"/>
</dbReference>
<feature type="region of interest" description="Disordered" evidence="1">
    <location>
        <begin position="522"/>
        <end position="572"/>
    </location>
</feature>
<dbReference type="PROSITE" id="PS50010">
    <property type="entry name" value="DH_2"/>
    <property type="match status" value="1"/>
</dbReference>
<dbReference type="InterPro" id="IPR000219">
    <property type="entry name" value="DH_dom"/>
</dbReference>
<dbReference type="EMBL" id="JAEPQZ010000008">
    <property type="protein sequence ID" value="KAG2177750.1"/>
    <property type="molecule type" value="Genomic_DNA"/>
</dbReference>
<evidence type="ECO:0000259" key="2">
    <source>
        <dbReference type="PROSITE" id="PS50003"/>
    </source>
</evidence>
<dbReference type="CDD" id="cd00014">
    <property type="entry name" value="CH_SF"/>
    <property type="match status" value="1"/>
</dbReference>
<dbReference type="SUPFAM" id="SSF48065">
    <property type="entry name" value="DBL homology domain (DH-domain)"/>
    <property type="match status" value="1"/>
</dbReference>
<dbReference type="InterPro" id="IPR053793">
    <property type="entry name" value="PB1-like"/>
</dbReference>
<dbReference type="PROSITE" id="PS50003">
    <property type="entry name" value="PH_DOMAIN"/>
    <property type="match status" value="1"/>
</dbReference>
<feature type="domain" description="PH" evidence="2">
    <location>
        <begin position="375"/>
        <end position="498"/>
    </location>
</feature>
<protein>
    <submittedName>
        <fullName evidence="5">Uncharacterized protein</fullName>
    </submittedName>
</protein>
<evidence type="ECO:0000313" key="5">
    <source>
        <dbReference type="EMBL" id="KAG2177750.1"/>
    </source>
</evidence>
<dbReference type="PROSITE" id="PS51745">
    <property type="entry name" value="PB1"/>
    <property type="match status" value="1"/>
</dbReference>
<feature type="compositionally biased region" description="Low complexity" evidence="1">
    <location>
        <begin position="647"/>
        <end position="661"/>
    </location>
</feature>